<dbReference type="Proteomes" id="UP001320706">
    <property type="component" value="Unassembled WGS sequence"/>
</dbReference>
<reference evidence="1" key="1">
    <citation type="submission" date="2024-02" db="EMBL/GenBank/DDBJ databases">
        <title>Metagenome Assembled Genome of Zalaria obscura JY119.</title>
        <authorList>
            <person name="Vighnesh L."/>
            <person name="Jagadeeshwari U."/>
            <person name="Venkata Ramana C."/>
            <person name="Sasikala C."/>
        </authorList>
    </citation>
    <scope>NUCLEOTIDE SEQUENCE</scope>
    <source>
        <strain evidence="1">JY119</strain>
    </source>
</reference>
<evidence type="ECO:0000313" key="1">
    <source>
        <dbReference type="EMBL" id="KAK8213284.1"/>
    </source>
</evidence>
<proteinExistence type="predicted"/>
<keyword evidence="2" id="KW-1185">Reference proteome</keyword>
<accession>A0ACC3SI90</accession>
<organism evidence="1 2">
    <name type="scientific">Zalaria obscura</name>
    <dbReference type="NCBI Taxonomy" id="2024903"/>
    <lineage>
        <taxon>Eukaryota</taxon>
        <taxon>Fungi</taxon>
        <taxon>Dikarya</taxon>
        <taxon>Ascomycota</taxon>
        <taxon>Pezizomycotina</taxon>
        <taxon>Dothideomycetes</taxon>
        <taxon>Dothideomycetidae</taxon>
        <taxon>Dothideales</taxon>
        <taxon>Zalariaceae</taxon>
        <taxon>Zalaria</taxon>
    </lineage>
</organism>
<sequence length="585" mass="66427">MEPGPDPNIANLVFNTTASFSHVDFRPPCASGRTRGNITRVACRECQKRKCKCGGQRPKCSTCIERGLECHYDVAEDVPRSVDLRHKLDSLSNENDSLRRVIARLRSQNDDESTRTLARLRLGDDIEAILAEEEWEDNETFNNAVASQAQTYNLPDRTSASQPAPSRSGSSTSSRETTSTISSSSPETEQILTTPSKSTGYSRTGSHGYTQESFSQTPQSLYGGMATERSMSLVAQQKRHSGVTTAFPEVLEEDEVEATIERPELEAVTTPYMTHSQFSDQDLVSAKAHTRTMSALRAPSSAKKRRLSRPVWVEAEKYRTIISDGNLANFGNLPFSSGVRANNYPPEWQDRQLNNLSQPLWAVQSVYDFNENTGMSRAIYGFYEDARRQMDQGTPASAIMGSQAYPRIDILFNKNLFEEADSMSRWAAGIANMIKEEPNMEQVISMWISWLLMRWMLISTPEHYEAIPEWLRPTPRQLFVPHAIFSDFLIWPTFREVLVEQTHMQTDQSWLDEVARTISVNWDKSVREGLTIDESTGQMVLSPGLTRHMGNMHNWTVGSRFRMFMPNADHYLRIKYQPERDWLNS</sequence>
<dbReference type="EMBL" id="JAMKPW020000011">
    <property type="protein sequence ID" value="KAK8213284.1"/>
    <property type="molecule type" value="Genomic_DNA"/>
</dbReference>
<name>A0ACC3SI90_9PEZI</name>
<gene>
    <name evidence="1" type="ORF">M8818_002583</name>
</gene>
<evidence type="ECO:0000313" key="2">
    <source>
        <dbReference type="Proteomes" id="UP001320706"/>
    </source>
</evidence>
<protein>
    <submittedName>
        <fullName evidence="1">Uncharacterized protein</fullName>
    </submittedName>
</protein>
<comment type="caution">
    <text evidence="1">The sequence shown here is derived from an EMBL/GenBank/DDBJ whole genome shotgun (WGS) entry which is preliminary data.</text>
</comment>